<feature type="region of interest" description="Disordered" evidence="1">
    <location>
        <begin position="250"/>
        <end position="271"/>
    </location>
</feature>
<protein>
    <submittedName>
        <fullName evidence="3">Uncharacterized protein</fullName>
    </submittedName>
</protein>
<name>A0ABD2KC89_HETSC</name>
<comment type="caution">
    <text evidence="3">The sequence shown here is derived from an EMBL/GenBank/DDBJ whole genome shotgun (WGS) entry which is preliminary data.</text>
</comment>
<dbReference type="AlphaFoldDB" id="A0ABD2KC89"/>
<gene>
    <name evidence="3" type="ORF">niasHS_001098</name>
</gene>
<feature type="transmembrane region" description="Helical" evidence="2">
    <location>
        <begin position="561"/>
        <end position="585"/>
    </location>
</feature>
<feature type="region of interest" description="Disordered" evidence="1">
    <location>
        <begin position="1"/>
        <end position="50"/>
    </location>
</feature>
<evidence type="ECO:0000256" key="2">
    <source>
        <dbReference type="SAM" id="Phobius"/>
    </source>
</evidence>
<dbReference type="EMBL" id="JBICCN010000028">
    <property type="protein sequence ID" value="KAL3100532.1"/>
    <property type="molecule type" value="Genomic_DNA"/>
</dbReference>
<keyword evidence="4" id="KW-1185">Reference proteome</keyword>
<keyword evidence="2" id="KW-1133">Transmembrane helix</keyword>
<evidence type="ECO:0000313" key="3">
    <source>
        <dbReference type="EMBL" id="KAL3100532.1"/>
    </source>
</evidence>
<evidence type="ECO:0000256" key="1">
    <source>
        <dbReference type="SAM" id="MobiDB-lite"/>
    </source>
</evidence>
<keyword evidence="2" id="KW-0472">Membrane</keyword>
<organism evidence="3 4">
    <name type="scientific">Heterodera schachtii</name>
    <name type="common">Sugarbeet cyst nematode worm</name>
    <name type="synonym">Tylenchus schachtii</name>
    <dbReference type="NCBI Taxonomy" id="97005"/>
    <lineage>
        <taxon>Eukaryota</taxon>
        <taxon>Metazoa</taxon>
        <taxon>Ecdysozoa</taxon>
        <taxon>Nematoda</taxon>
        <taxon>Chromadorea</taxon>
        <taxon>Rhabditida</taxon>
        <taxon>Tylenchina</taxon>
        <taxon>Tylenchomorpha</taxon>
        <taxon>Tylenchoidea</taxon>
        <taxon>Heteroderidae</taxon>
        <taxon>Heteroderinae</taxon>
        <taxon>Heterodera</taxon>
    </lineage>
</organism>
<evidence type="ECO:0000313" key="4">
    <source>
        <dbReference type="Proteomes" id="UP001620645"/>
    </source>
</evidence>
<reference evidence="3 4" key="1">
    <citation type="submission" date="2024-10" db="EMBL/GenBank/DDBJ databases">
        <authorList>
            <person name="Kim D."/>
        </authorList>
    </citation>
    <scope>NUCLEOTIDE SEQUENCE [LARGE SCALE GENOMIC DNA]</scope>
    <source>
        <strain evidence="3">Taebaek</strain>
    </source>
</reference>
<dbReference type="Proteomes" id="UP001620645">
    <property type="component" value="Unassembled WGS sequence"/>
</dbReference>
<feature type="transmembrane region" description="Helical" evidence="2">
    <location>
        <begin position="497"/>
        <end position="517"/>
    </location>
</feature>
<feature type="compositionally biased region" description="Basic residues" evidence="1">
    <location>
        <begin position="1"/>
        <end position="23"/>
    </location>
</feature>
<keyword evidence="2" id="KW-0812">Transmembrane</keyword>
<sequence length="589" mass="66324">MIRRRNLLHSNHNHHNHRHHQQHHFSTADEEKKRPRGLSSPSSADYLGSSDDKMTPLPFVLKCPQTTKNVCAVLWSHNGTAQFSVFIRDDGQQQTVVDVIDGANGDGMLVEEKQKKWHTKDGAMALIFTAKGGRYKFEVETGGKQRKAWFMLRINEVNVKEDSGEWHCQLLVVDSTGRVKAEGESRKSIGDRWETGRDEPARQQRQLNLMMKNNGRQMRKREEHHHHPPLFSFSFSKTDTEFVVFERMGTENGGHGTAPQQMGKKVRGTGRKTGDKIMYTRTDSVKNQKTHSGKSGHLNDDIWLMRWHSVLGTRNGHGTSSSNKNNIFASAHQLQNMASALFVQIDSQKENAFLGKAFATLCCLMNMKNEADILKKDDELAIGGEVKAKLSNFCQKMKNGESIGKAAKSEAGKAIGEAAASNLEMNPQIYEEGLRKMEKFKILSPENRPEIGTFVMHCIHLLQIYRTSSKVGVFCVGPHLRPITRRRKKRANDIEKAISYSFLAGLALSVGYAFFIAHNKVDHAKHGLSSFIDELPDFTHKLAHKLTEGISDELAKMKKDAMIAAIVCFVIGAFSIMRIIILCCCCRRN</sequence>
<accession>A0ABD2KC89</accession>
<proteinExistence type="predicted"/>